<dbReference type="Proteomes" id="UP000066737">
    <property type="component" value="Plasmid pSTJ003"/>
</dbReference>
<keyword evidence="1" id="KW-0812">Transmembrane</keyword>
<gene>
    <name evidence="2" type="ORF">HHUB_6066</name>
</gene>
<dbReference type="EMBL" id="LN831305">
    <property type="protein sequence ID" value="CQH65134.1"/>
    <property type="molecule type" value="Genomic_DNA"/>
</dbReference>
<keyword evidence="1" id="KW-0472">Membrane</keyword>
<keyword evidence="3" id="KW-1185">Reference proteome</keyword>
<protein>
    <recommendedName>
        <fullName evidence="4">Cox cluster protein</fullName>
    </recommendedName>
</protein>
<dbReference type="Pfam" id="PF24364">
    <property type="entry name" value="DUF7520"/>
    <property type="match status" value="1"/>
</dbReference>
<evidence type="ECO:0008006" key="4">
    <source>
        <dbReference type="Google" id="ProtNLM"/>
    </source>
</evidence>
<evidence type="ECO:0000313" key="2">
    <source>
        <dbReference type="EMBL" id="CQH65134.1"/>
    </source>
</evidence>
<proteinExistence type="predicted"/>
<sequence length="99" mass="10051">MTDRQVTNGRGVVLWMYLSAVAVAGIFGYVLGIIVYGNGGPSGPLTDGGPAVQYGKIGPIVFELNPPNLAIFGLVAVGGLLGLGLLAISNASRYDDATA</sequence>
<reference evidence="3" key="1">
    <citation type="journal article" date="2016" name="Environ. Microbiol.">
        <title>The complete genome of a viable archaeum isolated from 123-million-year-old rock salt.</title>
        <authorList>
            <person name="Jaakkola S.T."/>
            <person name="Pfeiffer F."/>
            <person name="Ravantti J.J."/>
            <person name="Guo Q."/>
            <person name="Liu Y."/>
            <person name="Chen X."/>
            <person name="Ma H."/>
            <person name="Yang C."/>
            <person name="Oksanen H.M."/>
            <person name="Bamford D.H."/>
        </authorList>
    </citation>
    <scope>NUCLEOTIDE SEQUENCE</scope>
    <source>
        <strain evidence="3">JI20-1</strain>
        <plasmid evidence="3">Plasmid pSTJ003</plasmid>
    </source>
</reference>
<organism evidence="2 3">
    <name type="scientific">Halobacterium hubeiense</name>
    <dbReference type="NCBI Taxonomy" id="1407499"/>
    <lineage>
        <taxon>Archaea</taxon>
        <taxon>Methanobacteriati</taxon>
        <taxon>Methanobacteriota</taxon>
        <taxon>Stenosarchaea group</taxon>
        <taxon>Halobacteria</taxon>
        <taxon>Halobacteriales</taxon>
        <taxon>Halobacteriaceae</taxon>
        <taxon>Halobacterium</taxon>
    </lineage>
</organism>
<accession>A0A0U5H9N2</accession>
<dbReference type="KEGG" id="hhb:Hhub_6066"/>
<feature type="transmembrane region" description="Helical" evidence="1">
    <location>
        <begin position="12"/>
        <end position="36"/>
    </location>
</feature>
<geneLocation type="plasmid" evidence="3">
    <name>pSTJ003</name>
</geneLocation>
<dbReference type="InterPro" id="IPR055942">
    <property type="entry name" value="DUF7520"/>
</dbReference>
<dbReference type="AlphaFoldDB" id="A0A0U5H9N2"/>
<evidence type="ECO:0000256" key="1">
    <source>
        <dbReference type="SAM" id="Phobius"/>
    </source>
</evidence>
<keyword evidence="1" id="KW-1133">Transmembrane helix</keyword>
<dbReference type="OrthoDB" id="253015at2157"/>
<name>A0A0U5H9N2_9EURY</name>
<evidence type="ECO:0000313" key="3">
    <source>
        <dbReference type="Proteomes" id="UP000066737"/>
    </source>
</evidence>
<feature type="transmembrane region" description="Helical" evidence="1">
    <location>
        <begin position="69"/>
        <end position="88"/>
    </location>
</feature>